<keyword evidence="2" id="KW-0732">Signal</keyword>
<keyword evidence="1" id="KW-0175">Coiled coil</keyword>
<evidence type="ECO:0000313" key="4">
    <source>
        <dbReference type="EMBL" id="GMG86250.1"/>
    </source>
</evidence>
<evidence type="ECO:0000256" key="2">
    <source>
        <dbReference type="SAM" id="SignalP"/>
    </source>
</evidence>
<reference evidence="4 5" key="1">
    <citation type="submission" date="2023-04" db="EMBL/GenBank/DDBJ databases">
        <title>Marinobulbifer ophiurae gen. nov., sp. Nov., isolate from tissue of brittle star Ophioplocus japonicus.</title>
        <authorList>
            <person name="Kawano K."/>
            <person name="Sawayama S."/>
            <person name="Nakagawa S."/>
        </authorList>
    </citation>
    <scope>NUCLEOTIDE SEQUENCE [LARGE SCALE GENOMIC DNA]</scope>
    <source>
        <strain evidence="4 5">NKW57</strain>
    </source>
</reference>
<dbReference type="SUPFAM" id="SSF51261">
    <property type="entry name" value="Duplicated hybrid motif"/>
    <property type="match status" value="1"/>
</dbReference>
<dbReference type="Gene3D" id="2.70.70.10">
    <property type="entry name" value="Glucose Permease (Domain IIA)"/>
    <property type="match status" value="1"/>
</dbReference>
<evidence type="ECO:0000259" key="3">
    <source>
        <dbReference type="Pfam" id="PF01551"/>
    </source>
</evidence>
<evidence type="ECO:0000256" key="1">
    <source>
        <dbReference type="SAM" id="Coils"/>
    </source>
</evidence>
<feature type="coiled-coil region" evidence="1">
    <location>
        <begin position="151"/>
        <end position="234"/>
    </location>
</feature>
<dbReference type="EMBL" id="BSYJ01000001">
    <property type="protein sequence ID" value="GMG86250.1"/>
    <property type="molecule type" value="Genomic_DNA"/>
</dbReference>
<feature type="signal peptide" evidence="2">
    <location>
        <begin position="1"/>
        <end position="22"/>
    </location>
</feature>
<feature type="coiled-coil region" evidence="1">
    <location>
        <begin position="21"/>
        <end position="90"/>
    </location>
</feature>
<accession>A0ABQ6LVZ3</accession>
<protein>
    <submittedName>
        <fullName evidence="4">Peptidoglycan DD-metalloendopeptidase family protein</fullName>
    </submittedName>
</protein>
<dbReference type="InterPro" id="IPR050570">
    <property type="entry name" value="Cell_wall_metabolism_enzyme"/>
</dbReference>
<organism evidence="4 5">
    <name type="scientific">Biformimicrobium ophioploci</name>
    <dbReference type="NCBI Taxonomy" id="3036711"/>
    <lineage>
        <taxon>Bacteria</taxon>
        <taxon>Pseudomonadati</taxon>
        <taxon>Pseudomonadota</taxon>
        <taxon>Gammaproteobacteria</taxon>
        <taxon>Cellvibrionales</taxon>
        <taxon>Microbulbiferaceae</taxon>
        <taxon>Biformimicrobium</taxon>
    </lineage>
</organism>
<gene>
    <name evidence="4" type="ORF">MNKW57_05710</name>
</gene>
<feature type="chain" id="PRO_5045793319" evidence="2">
    <location>
        <begin position="23"/>
        <end position="375"/>
    </location>
</feature>
<dbReference type="PANTHER" id="PTHR21666">
    <property type="entry name" value="PEPTIDASE-RELATED"/>
    <property type="match status" value="1"/>
</dbReference>
<dbReference type="CDD" id="cd12797">
    <property type="entry name" value="M23_peptidase"/>
    <property type="match status" value="1"/>
</dbReference>
<keyword evidence="5" id="KW-1185">Reference proteome</keyword>
<feature type="domain" description="M23ase beta-sheet core" evidence="3">
    <location>
        <begin position="276"/>
        <end position="369"/>
    </location>
</feature>
<proteinExistence type="predicted"/>
<dbReference type="Gene3D" id="6.10.250.3150">
    <property type="match status" value="1"/>
</dbReference>
<dbReference type="Proteomes" id="UP001224392">
    <property type="component" value="Unassembled WGS sequence"/>
</dbReference>
<dbReference type="InterPro" id="IPR016047">
    <property type="entry name" value="M23ase_b-sheet_dom"/>
</dbReference>
<evidence type="ECO:0000313" key="5">
    <source>
        <dbReference type="Proteomes" id="UP001224392"/>
    </source>
</evidence>
<dbReference type="InterPro" id="IPR011055">
    <property type="entry name" value="Dup_hybrid_motif"/>
</dbReference>
<name>A0ABQ6LVZ3_9GAMM</name>
<sequence length="375" mass="42741">MHRVLIFPLLLASLLLGTPAMADDQKRLEAVQKNIALLKKELSEVKTERQKLLAALERNEVDIGTLSERVDKIKKDLKTRQDKLKKLHQEKKTLETGQRSMQGQVEREIATAYQMGRQEQLKLLLNQQDPQQVARLLRYHDYLLSARSQTLTAYSENLESLERVRLDIEAETSALRRERDQLASRQQDLRARQQDRRQTLDALAKKLGSRSEQLQRLQADRQRLQKILDSVSDALASLVSPQDGASFKSRRGKMAWPVKGRRGNAFGSRRDSGLDWQGINIRASEGTAVRAIHRGRVVFSDYLRNLGLLIILDHGDGYMSLYGHNQALSRELGDWVEAGDTIARVGNSGGHDRHGVYFEIRRHGKPVDPMSWCRG</sequence>
<dbReference type="Pfam" id="PF01551">
    <property type="entry name" value="Peptidase_M23"/>
    <property type="match status" value="1"/>
</dbReference>
<dbReference type="PANTHER" id="PTHR21666:SF270">
    <property type="entry name" value="MUREIN HYDROLASE ACTIVATOR ENVC"/>
    <property type="match status" value="1"/>
</dbReference>
<comment type="caution">
    <text evidence="4">The sequence shown here is derived from an EMBL/GenBank/DDBJ whole genome shotgun (WGS) entry which is preliminary data.</text>
</comment>